<dbReference type="PANTHER" id="PTHR12526">
    <property type="entry name" value="GLYCOSYLTRANSFERASE"/>
    <property type="match status" value="1"/>
</dbReference>
<evidence type="ECO:0000313" key="3">
    <source>
        <dbReference type="Proteomes" id="UP001209701"/>
    </source>
</evidence>
<dbReference type="InterPro" id="IPR001296">
    <property type="entry name" value="Glyco_trans_1"/>
</dbReference>
<gene>
    <name evidence="2" type="ORF">LNV07_12400</name>
</gene>
<dbReference type="Proteomes" id="UP001209701">
    <property type="component" value="Unassembled WGS sequence"/>
</dbReference>
<accession>A0ABT2YFQ1</accession>
<organism evidence="2 3">
    <name type="scientific">Roseateles oligotrophus</name>
    <dbReference type="NCBI Taxonomy" id="1769250"/>
    <lineage>
        <taxon>Bacteria</taxon>
        <taxon>Pseudomonadati</taxon>
        <taxon>Pseudomonadota</taxon>
        <taxon>Betaproteobacteria</taxon>
        <taxon>Burkholderiales</taxon>
        <taxon>Sphaerotilaceae</taxon>
        <taxon>Roseateles</taxon>
    </lineage>
</organism>
<name>A0ABT2YFQ1_9BURK</name>
<reference evidence="2 3" key="1">
    <citation type="submission" date="2021-11" db="EMBL/GenBank/DDBJ databases">
        <authorList>
            <person name="Liang Q."/>
            <person name="Mou H."/>
            <person name="Liu Z."/>
        </authorList>
    </citation>
    <scope>NUCLEOTIDE SEQUENCE [LARGE SCALE GENOMIC DNA]</scope>
    <source>
        <strain evidence="2 3">CHU3</strain>
    </source>
</reference>
<dbReference type="SUPFAM" id="SSF53756">
    <property type="entry name" value="UDP-Glycosyltransferase/glycogen phosphorylase"/>
    <property type="match status" value="1"/>
</dbReference>
<protein>
    <submittedName>
        <fullName evidence="2">Glycosyltransferase</fullName>
    </submittedName>
</protein>
<dbReference type="Pfam" id="PF00534">
    <property type="entry name" value="Glycos_transf_1"/>
    <property type="match status" value="1"/>
</dbReference>
<dbReference type="Gene3D" id="3.40.50.2000">
    <property type="entry name" value="Glycogen Phosphorylase B"/>
    <property type="match status" value="1"/>
</dbReference>
<proteinExistence type="predicted"/>
<dbReference type="EMBL" id="JAJIRN010000005">
    <property type="protein sequence ID" value="MCV2368883.1"/>
    <property type="molecule type" value="Genomic_DNA"/>
</dbReference>
<evidence type="ECO:0000259" key="1">
    <source>
        <dbReference type="Pfam" id="PF00534"/>
    </source>
</evidence>
<sequence length="413" mass="46059">MNTAINSLLLELPVPFKRIGGVLHVEAQAHNGISRWLDNFDRITLCAPLLPDDEQDLIDGSISWLPVSDLTADGRLNLQTLPWGYHPLDHFKQRRQVRELFQRLIPQHRYLCFANLGWLGSWGNIAADMAQATGRSYAVWLDWVLHEMPASQPGGPAKRAFGRIKLGMLKRNCLRAVRNASLGLFHGRSVHQAYAPHCAQAELVHNIHLKRSDIISPAQLQQRLSRSDGRLRIGYAGRLHPMKGPLQWIAAVDGAIRAAAPGQVIEATWIGDGPLLEDARRRVIELGRQEQIHFPGAETERGRVLDFLRGLDIFLFCHLTPESPRCLIEALMSGTPLLGYASPYASDLVASCPSAAQFVDIGDSAALAQLLGRHLARPNQRRQMAIDARTCGLHFSDEAVFQHRSQLIKEYLP</sequence>
<evidence type="ECO:0000313" key="2">
    <source>
        <dbReference type="EMBL" id="MCV2368883.1"/>
    </source>
</evidence>
<comment type="caution">
    <text evidence="2">The sequence shown here is derived from an EMBL/GenBank/DDBJ whole genome shotgun (WGS) entry which is preliminary data.</text>
</comment>
<feature type="domain" description="Glycosyl transferase family 1" evidence="1">
    <location>
        <begin position="223"/>
        <end position="389"/>
    </location>
</feature>
<keyword evidence="3" id="KW-1185">Reference proteome</keyword>
<dbReference type="RefSeq" id="WP_263571477.1">
    <property type="nucleotide sequence ID" value="NZ_JAJIRN010000005.1"/>
</dbReference>